<dbReference type="Gene3D" id="1.25.40.20">
    <property type="entry name" value="Ankyrin repeat-containing domain"/>
    <property type="match status" value="1"/>
</dbReference>
<dbReference type="PROSITE" id="PS50297">
    <property type="entry name" value="ANK_REP_REGION"/>
    <property type="match status" value="1"/>
</dbReference>
<organism evidence="1">
    <name type="scientific">Marseillevirus sp</name>
    <dbReference type="NCBI Taxonomy" id="2809551"/>
    <lineage>
        <taxon>Viruses</taxon>
        <taxon>Varidnaviria</taxon>
        <taxon>Bamfordvirae</taxon>
        <taxon>Nucleocytoviricota</taxon>
        <taxon>Megaviricetes</taxon>
        <taxon>Pimascovirales</taxon>
        <taxon>Pimascovirales incertae sedis</taxon>
        <taxon>Marseilleviridae</taxon>
        <taxon>Marseillevirus</taxon>
    </lineage>
</organism>
<sequence length="480" mass="55424">MNLERIYPRIKEPRKSAFLAVEKASPRDLAIVCYVWPPTQQLFEFCVAEYEKECQKQWESFKKTPGSVSELLSDTVQGLSTKHKNLGRVLELLNCIGVLLIASSYPEISTETASLKDKDKLFWSIKLPPNYGDYIFTISEKRSLLAFCVEKKAKFWFSFLYKTATSERVRWLCELENREFLYFSCLLSSIQEINGEFSGRTPLMSAVSKDNIEVVRTLLDFHACKNISHPGCETNALGMTSSKKMFEFLLEKQVCPDIVDRSGFTFLSRLCGSKGVDRNFLKRVVSVSNPNIPQKTMPLAWALLQKDDELLIWLLERGADPLFVEKMSGFVELENKIWKDAKRIWEMDIQRLKKENSNIAKGRVRILCETLQLKNEKCLWWLSKHFKSVSVLEAIRKRNLERGKLSLFDGGTLDFGEFSDFQILWFQEGDKRLALLSSQIQGFVEKESERPNPRYDKIDFFASRPIVTTIPLSTAMKLLE</sequence>
<protein>
    <submittedName>
        <fullName evidence="1">Ankyrin repeat containing protein</fullName>
    </submittedName>
</protein>
<evidence type="ECO:0000313" key="1">
    <source>
        <dbReference type="EMBL" id="WNL49750.1"/>
    </source>
</evidence>
<accession>A0AA96ELR0</accession>
<name>A0AA96ELR0_9VIRU</name>
<dbReference type="SUPFAM" id="SSF48403">
    <property type="entry name" value="Ankyrin repeat"/>
    <property type="match status" value="1"/>
</dbReference>
<dbReference type="Pfam" id="PF00023">
    <property type="entry name" value="Ank"/>
    <property type="match status" value="1"/>
</dbReference>
<dbReference type="InterPro" id="IPR036770">
    <property type="entry name" value="Ankyrin_rpt-contain_sf"/>
</dbReference>
<dbReference type="SMART" id="SM00248">
    <property type="entry name" value="ANK"/>
    <property type="match status" value="2"/>
</dbReference>
<proteinExistence type="predicted"/>
<reference evidence="1" key="1">
    <citation type="submission" date="2023-07" db="EMBL/GenBank/DDBJ databases">
        <authorList>
            <person name="Xia Y."/>
        </authorList>
    </citation>
    <scope>NUCLEOTIDE SEQUENCE</scope>
    <source>
        <strain evidence="1">F</strain>
    </source>
</reference>
<gene>
    <name evidence="1" type="ORF">MarFTMF_234</name>
</gene>
<dbReference type="InterPro" id="IPR002110">
    <property type="entry name" value="Ankyrin_rpt"/>
</dbReference>
<dbReference type="PROSITE" id="PS50088">
    <property type="entry name" value="ANK_REPEAT"/>
    <property type="match status" value="1"/>
</dbReference>
<dbReference type="EMBL" id="OR343188">
    <property type="protein sequence ID" value="WNL49750.1"/>
    <property type="molecule type" value="Genomic_DNA"/>
</dbReference>